<evidence type="ECO:0000313" key="2">
    <source>
        <dbReference type="EMBL" id="KAJ8320978.1"/>
    </source>
</evidence>
<feature type="compositionally biased region" description="Polar residues" evidence="1">
    <location>
        <begin position="353"/>
        <end position="371"/>
    </location>
</feature>
<evidence type="ECO:0000256" key="1">
    <source>
        <dbReference type="SAM" id="MobiDB-lite"/>
    </source>
</evidence>
<feature type="region of interest" description="Disordered" evidence="1">
    <location>
        <begin position="564"/>
        <end position="585"/>
    </location>
</feature>
<feature type="region of interest" description="Disordered" evidence="1">
    <location>
        <begin position="342"/>
        <end position="373"/>
    </location>
</feature>
<feature type="compositionally biased region" description="Polar residues" evidence="1">
    <location>
        <begin position="163"/>
        <end position="183"/>
    </location>
</feature>
<feature type="compositionally biased region" description="Polar residues" evidence="1">
    <location>
        <begin position="211"/>
        <end position="223"/>
    </location>
</feature>
<name>A0ABQ9FUP5_TEGGR</name>
<dbReference type="Proteomes" id="UP001217089">
    <property type="component" value="Unassembled WGS sequence"/>
</dbReference>
<comment type="caution">
    <text evidence="2">The sequence shown here is derived from an EMBL/GenBank/DDBJ whole genome shotgun (WGS) entry which is preliminary data.</text>
</comment>
<dbReference type="EMBL" id="JARBDR010000141">
    <property type="protein sequence ID" value="KAJ8320978.1"/>
    <property type="molecule type" value="Genomic_DNA"/>
</dbReference>
<feature type="compositionally biased region" description="Polar residues" evidence="1">
    <location>
        <begin position="191"/>
        <end position="205"/>
    </location>
</feature>
<feature type="compositionally biased region" description="Basic and acidic residues" evidence="1">
    <location>
        <begin position="72"/>
        <end position="81"/>
    </location>
</feature>
<feature type="region of interest" description="Disordered" evidence="1">
    <location>
        <begin position="163"/>
        <end position="223"/>
    </location>
</feature>
<keyword evidence="3" id="KW-1185">Reference proteome</keyword>
<protein>
    <submittedName>
        <fullName evidence="2">Uncharacterized protein</fullName>
    </submittedName>
</protein>
<proteinExistence type="predicted"/>
<gene>
    <name evidence="2" type="ORF">KUTeg_002565</name>
</gene>
<accession>A0ABQ9FUP5</accession>
<sequence>MDSDGNESGHDGDSAMEDEGEGHYDNISKYKGKTSYVSGQGSLDRKDLKRSHSHSSSSNVDSPKGSLLRRTRSNEMKDPKRQGVFRHVTWGPDVMDGDVFENVEAKTVNGQKMTRSHGDNKPKEQSYYVMGSAKHRTSESQSVNPSKPSYIGSGPYYITSQPYVTSQPYHSTSQPYHATSQPYQAKGEPNHVTSQSYHLSSQPYQVKSEPNHITSQPYQATSQPYQAQSKPIYISSQPYQVTSQLYQAQSESSHNTSKPYKVTSISQPFESNEALVSRQMDLNKTSDRISQPFLSVNDTFNITINEASMGSSETTTLSNQSTFGDYDELISEPSHFKYFPNTKKSTGYKKPDSGSTVPKSTITSQPNYNHQQKSDMCLLSNKPHDFPGDFPPPTSKSDSVFDYDDVSSEYKHRTVTTLFQPVYSAPYPVTKEYSRITSESFRMMDPIKSQSSYNASYSVAEEYHHVSSIPDQVTTKPQPLYSVPYSRTRGYNTATSQSLPVTSDYLDRKNVFKSYVPNSFVPVVSHKESVTTEVNHTTNDTYPLSTTNLSVTEPQLIASLSDNVTKLKPENGPNYQTERSHLGRK</sequence>
<organism evidence="2 3">
    <name type="scientific">Tegillarca granosa</name>
    <name type="common">Malaysian cockle</name>
    <name type="synonym">Anadara granosa</name>
    <dbReference type="NCBI Taxonomy" id="220873"/>
    <lineage>
        <taxon>Eukaryota</taxon>
        <taxon>Metazoa</taxon>
        <taxon>Spiralia</taxon>
        <taxon>Lophotrochozoa</taxon>
        <taxon>Mollusca</taxon>
        <taxon>Bivalvia</taxon>
        <taxon>Autobranchia</taxon>
        <taxon>Pteriomorphia</taxon>
        <taxon>Arcoida</taxon>
        <taxon>Arcoidea</taxon>
        <taxon>Arcidae</taxon>
        <taxon>Tegillarca</taxon>
    </lineage>
</organism>
<feature type="region of interest" description="Disordered" evidence="1">
    <location>
        <begin position="106"/>
        <end position="150"/>
    </location>
</feature>
<evidence type="ECO:0000313" key="3">
    <source>
        <dbReference type="Proteomes" id="UP001217089"/>
    </source>
</evidence>
<feature type="region of interest" description="Disordered" evidence="1">
    <location>
        <begin position="1"/>
        <end position="91"/>
    </location>
</feature>
<reference evidence="2 3" key="1">
    <citation type="submission" date="2022-12" db="EMBL/GenBank/DDBJ databases">
        <title>Chromosome-level genome of Tegillarca granosa.</title>
        <authorList>
            <person name="Kim J."/>
        </authorList>
    </citation>
    <scope>NUCLEOTIDE SEQUENCE [LARGE SCALE GENOMIC DNA]</scope>
    <source>
        <strain evidence="2">Teg-2019</strain>
        <tissue evidence="2">Adductor muscle</tissue>
    </source>
</reference>